<comment type="caution">
    <text evidence="1">The sequence shown here is derived from an EMBL/GenBank/DDBJ whole genome shotgun (WGS) entry which is preliminary data.</text>
</comment>
<evidence type="ECO:0000313" key="1">
    <source>
        <dbReference type="EMBL" id="TCS61095.1"/>
    </source>
</evidence>
<proteinExistence type="predicted"/>
<gene>
    <name evidence="1" type="ORF">EDD52_11253</name>
</gene>
<name>A0A4R3J6W6_9RHOB</name>
<dbReference type="RefSeq" id="WP_132246652.1">
    <property type="nucleotide sequence ID" value="NZ_SLZU01000012.1"/>
</dbReference>
<dbReference type="Proteomes" id="UP000295696">
    <property type="component" value="Unassembled WGS sequence"/>
</dbReference>
<accession>A0A4R3J6W6</accession>
<dbReference type="EMBL" id="SLZU01000012">
    <property type="protein sequence ID" value="TCS61095.1"/>
    <property type="molecule type" value="Genomic_DNA"/>
</dbReference>
<keyword evidence="2" id="KW-1185">Reference proteome</keyword>
<evidence type="ECO:0000313" key="2">
    <source>
        <dbReference type="Proteomes" id="UP000295696"/>
    </source>
</evidence>
<dbReference type="AlphaFoldDB" id="A0A4R3J6W6"/>
<dbReference type="InterPro" id="IPR046579">
    <property type="entry name" value="DUF6639"/>
</dbReference>
<dbReference type="Pfam" id="PF20344">
    <property type="entry name" value="DUF6639"/>
    <property type="match status" value="1"/>
</dbReference>
<organism evidence="1 2">
    <name type="scientific">Primorskyibacter sedentarius</name>
    <dbReference type="NCBI Taxonomy" id="745311"/>
    <lineage>
        <taxon>Bacteria</taxon>
        <taxon>Pseudomonadati</taxon>
        <taxon>Pseudomonadota</taxon>
        <taxon>Alphaproteobacteria</taxon>
        <taxon>Rhodobacterales</taxon>
        <taxon>Roseobacteraceae</taxon>
        <taxon>Primorskyibacter</taxon>
    </lineage>
</organism>
<dbReference type="OrthoDB" id="7830139at2"/>
<protein>
    <submittedName>
        <fullName evidence="1">Uncharacterized protein</fullName>
    </submittedName>
</protein>
<sequence>MSAISYLTRATGALSCLLFATEGRAGTFECDNDLLTVTAKTPVLAARVCRVADDALTELAACNVTLGLATSISIRNDMQADCIGIYHCGEQRIDVLSPAGIADRRTEDSAFAGIPTDRYFDSVIVHELAHAAADALPCPFGHCVATTEYVAYAMQVRSLSPEDRETFEAEFDMSKKIPRDRLNAMILYMAPDRFAQFSWAHFQQRPDSCAYIGQIMRGDIVLDIEHP</sequence>
<reference evidence="1 2" key="1">
    <citation type="submission" date="2019-03" db="EMBL/GenBank/DDBJ databases">
        <title>Genomic Encyclopedia of Type Strains, Phase IV (KMG-IV): sequencing the most valuable type-strain genomes for metagenomic binning, comparative biology and taxonomic classification.</title>
        <authorList>
            <person name="Goeker M."/>
        </authorList>
    </citation>
    <scope>NUCLEOTIDE SEQUENCE [LARGE SCALE GENOMIC DNA]</scope>
    <source>
        <strain evidence="1 2">DSM 104836</strain>
    </source>
</reference>